<name>A0A941IWK6_9ACTN</name>
<dbReference type="RefSeq" id="WP_212534003.1">
    <property type="nucleotide sequence ID" value="NZ_JAGSOG010000495.1"/>
</dbReference>
<keyword evidence="7" id="KW-1185">Reference proteome</keyword>
<dbReference type="PANTHER" id="PTHR12714">
    <property type="entry name" value="PROTEIN-S ISOPRENYLCYSTEINE O-METHYLTRANSFERASE"/>
    <property type="match status" value="1"/>
</dbReference>
<feature type="transmembrane region" description="Helical" evidence="5">
    <location>
        <begin position="72"/>
        <end position="91"/>
    </location>
</feature>
<evidence type="ECO:0000256" key="1">
    <source>
        <dbReference type="ARBA" id="ARBA00004127"/>
    </source>
</evidence>
<feature type="transmembrane region" description="Helical" evidence="5">
    <location>
        <begin position="120"/>
        <end position="152"/>
    </location>
</feature>
<dbReference type="Gene3D" id="1.20.120.1630">
    <property type="match status" value="1"/>
</dbReference>
<feature type="transmembrane region" description="Helical" evidence="5">
    <location>
        <begin position="34"/>
        <end position="52"/>
    </location>
</feature>
<accession>A0A941IWK6</accession>
<dbReference type="AlphaFoldDB" id="A0A941IWK6"/>
<evidence type="ECO:0000256" key="2">
    <source>
        <dbReference type="ARBA" id="ARBA00022692"/>
    </source>
</evidence>
<dbReference type="GO" id="GO:0012505">
    <property type="term" value="C:endomembrane system"/>
    <property type="evidence" value="ECO:0007669"/>
    <property type="project" value="UniProtKB-SubCell"/>
</dbReference>
<dbReference type="InterPro" id="IPR007318">
    <property type="entry name" value="Phopholipid_MeTrfase"/>
</dbReference>
<dbReference type="Proteomes" id="UP000675781">
    <property type="component" value="Unassembled WGS sequence"/>
</dbReference>
<proteinExistence type="predicted"/>
<evidence type="ECO:0000313" key="6">
    <source>
        <dbReference type="EMBL" id="MBR7839576.1"/>
    </source>
</evidence>
<keyword evidence="4 5" id="KW-0472">Membrane</keyword>
<organism evidence="6 7">
    <name type="scientific">Actinospica durhamensis</name>
    <dbReference type="NCBI Taxonomy" id="1508375"/>
    <lineage>
        <taxon>Bacteria</taxon>
        <taxon>Bacillati</taxon>
        <taxon>Actinomycetota</taxon>
        <taxon>Actinomycetes</taxon>
        <taxon>Catenulisporales</taxon>
        <taxon>Actinospicaceae</taxon>
        <taxon>Actinospica</taxon>
    </lineage>
</organism>
<dbReference type="PANTHER" id="PTHR12714:SF24">
    <property type="entry name" value="SLR1182 PROTEIN"/>
    <property type="match status" value="1"/>
</dbReference>
<comment type="subcellular location">
    <subcellularLocation>
        <location evidence="1">Endomembrane system</location>
        <topology evidence="1">Multi-pass membrane protein</topology>
    </subcellularLocation>
</comment>
<evidence type="ECO:0000313" key="7">
    <source>
        <dbReference type="Proteomes" id="UP000675781"/>
    </source>
</evidence>
<keyword evidence="2 5" id="KW-0812">Transmembrane</keyword>
<gene>
    <name evidence="6" type="ORF">KDL01_40360</name>
</gene>
<evidence type="ECO:0000256" key="3">
    <source>
        <dbReference type="ARBA" id="ARBA00022989"/>
    </source>
</evidence>
<evidence type="ECO:0000256" key="5">
    <source>
        <dbReference type="SAM" id="Phobius"/>
    </source>
</evidence>
<protein>
    <submittedName>
        <fullName evidence="6">Isoprenylcysteine carboxylmethyltransferase family protein</fullName>
    </submittedName>
</protein>
<keyword evidence="3 5" id="KW-1133">Transmembrane helix</keyword>
<sequence>MKGTVALVMLIGWAVFWVGWLLAATQVKRGQTRWPGYAGVRLLLALVIIVSLRGARHSVTAATLTGPAPKAIGLTLWAVGLALAVWARVYIGRNWGTPMSHKEDPELVTSGPYRFVRHPIYSGIILAMLGTAVALTLYWLVAAVVLGAYFIYSAKAEERYMTEIFPEAYPAYKRKSKMLIPFVF</sequence>
<dbReference type="EMBL" id="JAGSOG010000495">
    <property type="protein sequence ID" value="MBR7839576.1"/>
    <property type="molecule type" value="Genomic_DNA"/>
</dbReference>
<dbReference type="GO" id="GO:0016740">
    <property type="term" value="F:transferase activity"/>
    <property type="evidence" value="ECO:0007669"/>
    <property type="project" value="UniProtKB-ARBA"/>
</dbReference>
<comment type="caution">
    <text evidence="6">The sequence shown here is derived from an EMBL/GenBank/DDBJ whole genome shotgun (WGS) entry which is preliminary data.</text>
</comment>
<reference evidence="6" key="1">
    <citation type="submission" date="2021-04" db="EMBL/GenBank/DDBJ databases">
        <title>Genome based classification of Actinospica acidithermotolerans sp. nov., an actinobacterium isolated from an Indonesian hot spring.</title>
        <authorList>
            <person name="Kusuma A.B."/>
            <person name="Putra K.E."/>
            <person name="Nafisah S."/>
            <person name="Loh J."/>
            <person name="Nouioui I."/>
            <person name="Goodfellow M."/>
        </authorList>
    </citation>
    <scope>NUCLEOTIDE SEQUENCE</scope>
    <source>
        <strain evidence="6">CSCA 57</strain>
    </source>
</reference>
<dbReference type="Pfam" id="PF04191">
    <property type="entry name" value="PEMT"/>
    <property type="match status" value="1"/>
</dbReference>
<evidence type="ECO:0000256" key="4">
    <source>
        <dbReference type="ARBA" id="ARBA00023136"/>
    </source>
</evidence>